<dbReference type="InterPro" id="IPR050951">
    <property type="entry name" value="Retrovirus_Pol_polyprotein"/>
</dbReference>
<dbReference type="PANTHER" id="PTHR37984:SF15">
    <property type="entry name" value="INTEGRASE CATALYTIC DOMAIN-CONTAINING PROTEIN"/>
    <property type="match status" value="1"/>
</dbReference>
<evidence type="ECO:0000313" key="3">
    <source>
        <dbReference type="Proteomes" id="UP001274896"/>
    </source>
</evidence>
<dbReference type="GO" id="GO:0015074">
    <property type="term" value="P:DNA integration"/>
    <property type="evidence" value="ECO:0007669"/>
    <property type="project" value="InterPro"/>
</dbReference>
<reference evidence="2" key="1">
    <citation type="submission" date="2023-06" db="EMBL/GenBank/DDBJ databases">
        <title>Male Hemibagrus guttatus genome.</title>
        <authorList>
            <person name="Bian C."/>
        </authorList>
    </citation>
    <scope>NUCLEOTIDE SEQUENCE</scope>
    <source>
        <strain evidence="2">Male_cb2023</strain>
        <tissue evidence="2">Muscle</tissue>
    </source>
</reference>
<name>A0AAE0QAE1_9TELE</name>
<dbReference type="SUPFAM" id="SSF53098">
    <property type="entry name" value="Ribonuclease H-like"/>
    <property type="match status" value="1"/>
</dbReference>
<dbReference type="AlphaFoldDB" id="A0AAE0QAE1"/>
<proteinExistence type="predicted"/>
<gene>
    <name evidence="2" type="ORF">QTP70_012589</name>
</gene>
<dbReference type="PROSITE" id="PS50994">
    <property type="entry name" value="INTEGRASE"/>
    <property type="match status" value="1"/>
</dbReference>
<dbReference type="EMBL" id="JAUCMX010000018">
    <property type="protein sequence ID" value="KAK3517514.1"/>
    <property type="molecule type" value="Genomic_DNA"/>
</dbReference>
<dbReference type="InterPro" id="IPR036397">
    <property type="entry name" value="RNaseH_sf"/>
</dbReference>
<dbReference type="Gene3D" id="3.30.420.10">
    <property type="entry name" value="Ribonuclease H-like superfamily/Ribonuclease H"/>
    <property type="match status" value="1"/>
</dbReference>
<evidence type="ECO:0000313" key="2">
    <source>
        <dbReference type="EMBL" id="KAK3517514.1"/>
    </source>
</evidence>
<protein>
    <recommendedName>
        <fullName evidence="1">Integrase catalytic domain-containing protein</fullName>
    </recommendedName>
</protein>
<sequence length="199" mass="22787">MAERLSFVNTCHAGHEGEKGTSRQLLTGLLEPLPVPQRPWSHIALDFVTDLVDSEGYNTVLVAINWFSKACRLVPLKGLSTAMETGKILFHRVFHVYSLLEDIMSDRETQFTSQVWRAFCSLLNINVSLTSSYHPQSNGQTEHLNQEIGRYLRSYCHREQQRWIEFIPWAEHAQNLLTHPSTGLTPFQCVLGYQPSLFL</sequence>
<organism evidence="2 3">
    <name type="scientific">Hemibagrus guttatus</name>
    <dbReference type="NCBI Taxonomy" id="175788"/>
    <lineage>
        <taxon>Eukaryota</taxon>
        <taxon>Metazoa</taxon>
        <taxon>Chordata</taxon>
        <taxon>Craniata</taxon>
        <taxon>Vertebrata</taxon>
        <taxon>Euteleostomi</taxon>
        <taxon>Actinopterygii</taxon>
        <taxon>Neopterygii</taxon>
        <taxon>Teleostei</taxon>
        <taxon>Ostariophysi</taxon>
        <taxon>Siluriformes</taxon>
        <taxon>Bagridae</taxon>
        <taxon>Hemibagrus</taxon>
    </lineage>
</organism>
<dbReference type="PANTHER" id="PTHR37984">
    <property type="entry name" value="PROTEIN CBG26694"/>
    <property type="match status" value="1"/>
</dbReference>
<dbReference type="GO" id="GO:0003676">
    <property type="term" value="F:nucleic acid binding"/>
    <property type="evidence" value="ECO:0007669"/>
    <property type="project" value="InterPro"/>
</dbReference>
<dbReference type="InterPro" id="IPR012337">
    <property type="entry name" value="RNaseH-like_sf"/>
</dbReference>
<evidence type="ECO:0000259" key="1">
    <source>
        <dbReference type="PROSITE" id="PS50994"/>
    </source>
</evidence>
<comment type="caution">
    <text evidence="2">The sequence shown here is derived from an EMBL/GenBank/DDBJ whole genome shotgun (WGS) entry which is preliminary data.</text>
</comment>
<dbReference type="InterPro" id="IPR001584">
    <property type="entry name" value="Integrase_cat-core"/>
</dbReference>
<dbReference type="Proteomes" id="UP001274896">
    <property type="component" value="Unassembled WGS sequence"/>
</dbReference>
<feature type="domain" description="Integrase catalytic" evidence="1">
    <location>
        <begin position="35"/>
        <end position="194"/>
    </location>
</feature>
<accession>A0AAE0QAE1</accession>
<keyword evidence="3" id="KW-1185">Reference proteome</keyword>